<dbReference type="RefSeq" id="WP_219671477.1">
    <property type="nucleotide sequence ID" value="NZ_WTFF01000391.1"/>
</dbReference>
<evidence type="ECO:0000256" key="1">
    <source>
        <dbReference type="ARBA" id="ARBA00009437"/>
    </source>
</evidence>
<evidence type="ECO:0000256" key="2">
    <source>
        <dbReference type="ARBA" id="ARBA00023015"/>
    </source>
</evidence>
<evidence type="ECO:0000313" key="7">
    <source>
        <dbReference type="Proteomes" id="UP000812013"/>
    </source>
</evidence>
<dbReference type="InterPro" id="IPR036390">
    <property type="entry name" value="WH_DNA-bd_sf"/>
</dbReference>
<evidence type="ECO:0000256" key="3">
    <source>
        <dbReference type="ARBA" id="ARBA00023125"/>
    </source>
</evidence>
<sequence>MRHMLDVKRMVLLRDLAEHGRVTAVADLHGVTPSAVSQQLRALEAEAGASLVEREGRGLRLTAAGAALAAECAHVLAALERAEGAVRALDAEVAGDLAVGCAPSALRTVAAPLLAELAVRHPRLRPRIVQAEPEEAVPELRGRRLDVVVGYRYDLLGEPPATGTTAVPLFADPLCLALPEALRPAVEREGLAALRGHAWVSAPEPSSCRAMLLHACRNAGFTPRIEHSCSDLRSALWLVASGQAVSILPGLLCDSPPSGAAVLPLPGHGRTVEALVRSGTEGRPAIAAVLSALAAVTAGRAGPEGPTGAGGGGGAVSY</sequence>
<dbReference type="InterPro" id="IPR036388">
    <property type="entry name" value="WH-like_DNA-bd_sf"/>
</dbReference>
<dbReference type="InterPro" id="IPR005119">
    <property type="entry name" value="LysR_subst-bd"/>
</dbReference>
<gene>
    <name evidence="6" type="ORF">GPJ59_32250</name>
</gene>
<evidence type="ECO:0000256" key="4">
    <source>
        <dbReference type="ARBA" id="ARBA00023163"/>
    </source>
</evidence>
<keyword evidence="2" id="KW-0805">Transcription regulation</keyword>
<comment type="caution">
    <text evidence="6">The sequence shown here is derived from an EMBL/GenBank/DDBJ whole genome shotgun (WGS) entry which is preliminary data.</text>
</comment>
<dbReference type="Proteomes" id="UP000812013">
    <property type="component" value="Unassembled WGS sequence"/>
</dbReference>
<dbReference type="SUPFAM" id="SSF53850">
    <property type="entry name" value="Periplasmic binding protein-like II"/>
    <property type="match status" value="1"/>
</dbReference>
<comment type="similarity">
    <text evidence="1">Belongs to the LysR transcriptional regulatory family.</text>
</comment>
<evidence type="ECO:0000259" key="5">
    <source>
        <dbReference type="PROSITE" id="PS50931"/>
    </source>
</evidence>
<dbReference type="Pfam" id="PF03466">
    <property type="entry name" value="LysR_substrate"/>
    <property type="match status" value="1"/>
</dbReference>
<dbReference type="Pfam" id="PF00126">
    <property type="entry name" value="HTH_1"/>
    <property type="match status" value="1"/>
</dbReference>
<reference evidence="6 7" key="1">
    <citation type="submission" date="2019-12" db="EMBL/GenBank/DDBJ databases">
        <title>Genome sequence of Streptomyces bambusae.</title>
        <authorList>
            <person name="Bansal K."/>
            <person name="Choksket S."/>
            <person name="Korpole S."/>
            <person name="Patil P.B."/>
        </authorList>
    </citation>
    <scope>NUCLEOTIDE SEQUENCE [LARGE SCALE GENOMIC DNA]</scope>
    <source>
        <strain evidence="6 7">SK60</strain>
    </source>
</reference>
<dbReference type="InterPro" id="IPR011991">
    <property type="entry name" value="ArsR-like_HTH"/>
</dbReference>
<keyword evidence="3" id="KW-0238">DNA-binding</keyword>
<feature type="domain" description="HTH lysR-type" evidence="5">
    <location>
        <begin position="5"/>
        <end position="62"/>
    </location>
</feature>
<accession>A0ABS6ZGR1</accession>
<dbReference type="PANTHER" id="PTHR30346">
    <property type="entry name" value="TRANSCRIPTIONAL DUAL REGULATOR HCAR-RELATED"/>
    <property type="match status" value="1"/>
</dbReference>
<dbReference type="PROSITE" id="PS50931">
    <property type="entry name" value="HTH_LYSR"/>
    <property type="match status" value="1"/>
</dbReference>
<evidence type="ECO:0000313" key="6">
    <source>
        <dbReference type="EMBL" id="MBW5486408.1"/>
    </source>
</evidence>
<protein>
    <submittedName>
        <fullName evidence="6">LysR family transcriptional regulator</fullName>
    </submittedName>
</protein>
<organism evidence="6 7">
    <name type="scientific">Streptomyces bambusae</name>
    <dbReference type="NCBI Taxonomy" id="1550616"/>
    <lineage>
        <taxon>Bacteria</taxon>
        <taxon>Bacillati</taxon>
        <taxon>Actinomycetota</taxon>
        <taxon>Actinomycetes</taxon>
        <taxon>Kitasatosporales</taxon>
        <taxon>Streptomycetaceae</taxon>
        <taxon>Streptomyces</taxon>
    </lineage>
</organism>
<keyword evidence="7" id="KW-1185">Reference proteome</keyword>
<dbReference type="Gene3D" id="3.40.190.10">
    <property type="entry name" value="Periplasmic binding protein-like II"/>
    <property type="match status" value="2"/>
</dbReference>
<dbReference type="SUPFAM" id="SSF46785">
    <property type="entry name" value="Winged helix' DNA-binding domain"/>
    <property type="match status" value="1"/>
</dbReference>
<proteinExistence type="inferred from homology"/>
<dbReference type="InterPro" id="IPR000847">
    <property type="entry name" value="LysR_HTH_N"/>
</dbReference>
<dbReference type="EMBL" id="WTFF01000391">
    <property type="protein sequence ID" value="MBW5486408.1"/>
    <property type="molecule type" value="Genomic_DNA"/>
</dbReference>
<dbReference type="CDD" id="cd00090">
    <property type="entry name" value="HTH_ARSR"/>
    <property type="match status" value="1"/>
</dbReference>
<dbReference type="PANTHER" id="PTHR30346:SF29">
    <property type="entry name" value="LYSR SUBSTRATE-BINDING"/>
    <property type="match status" value="1"/>
</dbReference>
<keyword evidence="4" id="KW-0804">Transcription</keyword>
<name>A0ABS6ZGR1_9ACTN</name>
<dbReference type="Gene3D" id="1.10.10.10">
    <property type="entry name" value="Winged helix-like DNA-binding domain superfamily/Winged helix DNA-binding domain"/>
    <property type="match status" value="1"/>
</dbReference>